<dbReference type="Pfam" id="PF13469">
    <property type="entry name" value="Sulfotransfer_3"/>
    <property type="match status" value="1"/>
</dbReference>
<gene>
    <name evidence="1" type="ORF">GPM918_LOCUS12616</name>
    <name evidence="2" type="ORF">SRO942_LOCUS12616</name>
</gene>
<dbReference type="AlphaFoldDB" id="A0A814F933"/>
<dbReference type="Proteomes" id="UP000681722">
    <property type="component" value="Unassembled WGS sequence"/>
</dbReference>
<dbReference type="PANTHER" id="PTHR36451:SF1">
    <property type="entry name" value="OMEGA-HYDROXY-BETA-DIHYDROMENAQUINONE-9 SULFOTRANSFERASE STF3"/>
    <property type="match status" value="1"/>
</dbReference>
<dbReference type="InterPro" id="IPR027417">
    <property type="entry name" value="P-loop_NTPase"/>
</dbReference>
<comment type="caution">
    <text evidence="1">The sequence shown here is derived from an EMBL/GenBank/DDBJ whole genome shotgun (WGS) entry which is preliminary data.</text>
</comment>
<organism evidence="1 3">
    <name type="scientific">Didymodactylos carnosus</name>
    <dbReference type="NCBI Taxonomy" id="1234261"/>
    <lineage>
        <taxon>Eukaryota</taxon>
        <taxon>Metazoa</taxon>
        <taxon>Spiralia</taxon>
        <taxon>Gnathifera</taxon>
        <taxon>Rotifera</taxon>
        <taxon>Eurotatoria</taxon>
        <taxon>Bdelloidea</taxon>
        <taxon>Philodinida</taxon>
        <taxon>Philodinidae</taxon>
        <taxon>Didymodactylos</taxon>
    </lineage>
</organism>
<evidence type="ECO:0000313" key="1">
    <source>
        <dbReference type="EMBL" id="CAF0978367.1"/>
    </source>
</evidence>
<name>A0A814F933_9BILA</name>
<keyword evidence="3" id="KW-1185">Reference proteome</keyword>
<dbReference type="EMBL" id="CAJOBC010002785">
    <property type="protein sequence ID" value="CAF3751147.1"/>
    <property type="molecule type" value="Genomic_DNA"/>
</dbReference>
<accession>A0A814F933</accession>
<reference evidence="1" key="1">
    <citation type="submission" date="2021-02" db="EMBL/GenBank/DDBJ databases">
        <authorList>
            <person name="Nowell W R."/>
        </authorList>
    </citation>
    <scope>NUCLEOTIDE SEQUENCE</scope>
</reference>
<proteinExistence type="predicted"/>
<protein>
    <recommendedName>
        <fullName evidence="4">Sulfotransferase</fullName>
    </recommendedName>
</protein>
<dbReference type="EMBL" id="CAJNOQ010002785">
    <property type="protein sequence ID" value="CAF0978367.1"/>
    <property type="molecule type" value="Genomic_DNA"/>
</dbReference>
<evidence type="ECO:0008006" key="4">
    <source>
        <dbReference type="Google" id="ProtNLM"/>
    </source>
</evidence>
<dbReference type="OrthoDB" id="10019515at2759"/>
<sequence>MKNCSFSLNPLDLYHATQACLFKLTPSIQWFKQQAIIKAQLDDFGNTDEMNLIEQTFNYQTELQTYDPSICPIHYYARREWFVRILTERLKIVHNLKLYPQIKKLEIRESLCIMGLPRTGTTLLYNLLALDSTKWCYPKLYDCVAPSLPVENSEQKQKDFDRIIEIFQQRIMPQMPSVHYFHSQEPEECIMLFFHMGLDLLSAVTGKDPVRLLNYLLDENTFDYHLFYEYHRVLLQLLCYRKQRNNCLFKCPFHLLGLKSLVSVYPNCKILMIHRDPLETVPSLASLMSIGSQTNYIDLNESGRKALHVSGLLADLIVKNEQESDASSGNQFYHIQYKDLIQNPVETMKNLFSFYQFEYTSDYDQSLKYYLKQNPQHKHGQHKYSLEKYGLSKQEIQLRFYYYCKLFNISNSES</sequence>
<dbReference type="Gene3D" id="3.40.50.300">
    <property type="entry name" value="P-loop containing nucleotide triphosphate hydrolases"/>
    <property type="match status" value="1"/>
</dbReference>
<dbReference type="InterPro" id="IPR052736">
    <property type="entry name" value="Stf3_sulfotransferase"/>
</dbReference>
<evidence type="ECO:0000313" key="3">
    <source>
        <dbReference type="Proteomes" id="UP000663829"/>
    </source>
</evidence>
<evidence type="ECO:0000313" key="2">
    <source>
        <dbReference type="EMBL" id="CAF3751147.1"/>
    </source>
</evidence>
<dbReference type="PANTHER" id="PTHR36451">
    <property type="entry name" value="PAPS-DEPENDENT SULFOTRANSFERASE STF3"/>
    <property type="match status" value="1"/>
</dbReference>
<dbReference type="Proteomes" id="UP000663829">
    <property type="component" value="Unassembled WGS sequence"/>
</dbReference>
<dbReference type="SUPFAM" id="SSF52540">
    <property type="entry name" value="P-loop containing nucleoside triphosphate hydrolases"/>
    <property type="match status" value="1"/>
</dbReference>